<gene>
    <name evidence="2" type="ORF">MET9862_01825</name>
</gene>
<dbReference type="InterPro" id="IPR049212">
    <property type="entry name" value="DUF6815"/>
</dbReference>
<evidence type="ECO:0000313" key="2">
    <source>
        <dbReference type="EMBL" id="VUD71247.1"/>
    </source>
</evidence>
<evidence type="ECO:0000259" key="1">
    <source>
        <dbReference type="Pfam" id="PF20668"/>
    </source>
</evidence>
<dbReference type="NCBIfam" id="NF033816">
    <property type="entry name" value="Cj0069_fam"/>
    <property type="match status" value="1"/>
</dbReference>
<dbReference type="Pfam" id="PF20668">
    <property type="entry name" value="DUF6815"/>
    <property type="match status" value="1"/>
</dbReference>
<protein>
    <recommendedName>
        <fullName evidence="1">DUF6815 domain-containing protein</fullName>
    </recommendedName>
</protein>
<dbReference type="EMBL" id="CABFPH010000019">
    <property type="protein sequence ID" value="VUD71247.1"/>
    <property type="molecule type" value="Genomic_DNA"/>
</dbReference>
<proteinExistence type="predicted"/>
<feature type="domain" description="DUF6815" evidence="1">
    <location>
        <begin position="224"/>
        <end position="325"/>
    </location>
</feature>
<evidence type="ECO:0000313" key="3">
    <source>
        <dbReference type="Proteomes" id="UP000410984"/>
    </source>
</evidence>
<accession>A0A509EAK8</accession>
<name>A0A509EAK8_9HYPH</name>
<reference evidence="2 3" key="1">
    <citation type="submission" date="2019-06" db="EMBL/GenBank/DDBJ databases">
        <authorList>
            <person name="Rodrigo-Torres L."/>
            <person name="Arahal R. D."/>
            <person name="Lucena T."/>
        </authorList>
    </citation>
    <scope>NUCLEOTIDE SEQUENCE [LARGE SCALE GENOMIC DNA]</scope>
    <source>
        <strain evidence="2 3">SB0023/3</strain>
    </source>
</reference>
<dbReference type="Proteomes" id="UP000410984">
    <property type="component" value="Unassembled WGS sequence"/>
</dbReference>
<organism evidence="2 3">
    <name type="scientific">Methylobacterium symbioticum</name>
    <dbReference type="NCBI Taxonomy" id="2584084"/>
    <lineage>
        <taxon>Bacteria</taxon>
        <taxon>Pseudomonadati</taxon>
        <taxon>Pseudomonadota</taxon>
        <taxon>Alphaproteobacteria</taxon>
        <taxon>Hyphomicrobiales</taxon>
        <taxon>Methylobacteriaceae</taxon>
        <taxon>Methylobacterium</taxon>
    </lineage>
</organism>
<dbReference type="AlphaFoldDB" id="A0A509EAK8"/>
<sequence>MLPVPKMTGPGQHPFKVAVVWRGDARARAEARPETSRFAAVFAVLERHGLAGEPAVWVEELADDVRAQLMAVDAVLVWVNPVTEDTGEDRRALDAVLREVAAAGILVSCHPDVIDRIGTKEVLVRTRELGWGTDTHLYASHAALAAEFPARVAEGPRVLKCSRGNGGIGVWKVERAAGPDVLVQEARDRSRRTMPLDAFLAERAADFAAGGPLVDQPFQARHLEGMVRCYVSGTRVAGFGAQYVTALASPEHGRAPPRLYSGPDDARFQHLRGLMEAEWIPEMTLLLGLVPDDLPVVWDADFLLGPKGAAGEDTYVLCEINASSVYPIPDEAHDTLAATLRHRLDDAHRPVERDAAFGG</sequence>
<keyword evidence="3" id="KW-1185">Reference proteome</keyword>